<name>A0A368MZE7_9FLAO</name>
<proteinExistence type="predicted"/>
<dbReference type="Pfam" id="PF03692">
    <property type="entry name" value="CxxCxxCC"/>
    <property type="match status" value="1"/>
</dbReference>
<evidence type="ECO:0000313" key="1">
    <source>
        <dbReference type="EMBL" id="RCU43366.1"/>
    </source>
</evidence>
<protein>
    <submittedName>
        <fullName evidence="1">YkgJ family cysteine cluster protein</fullName>
    </submittedName>
</protein>
<organism evidence="1 2">
    <name type="scientific">Chryseobacterium lacus</name>
    <dbReference type="NCBI Taxonomy" id="2058346"/>
    <lineage>
        <taxon>Bacteria</taxon>
        <taxon>Pseudomonadati</taxon>
        <taxon>Bacteroidota</taxon>
        <taxon>Flavobacteriia</taxon>
        <taxon>Flavobacteriales</taxon>
        <taxon>Weeksellaceae</taxon>
        <taxon>Chryseobacterium group</taxon>
        <taxon>Chryseobacterium</taxon>
    </lineage>
</organism>
<dbReference type="PANTHER" id="PTHR35866:SF2">
    <property type="entry name" value="YKGJ FAMILY CYSTEINE CLUSTER PROTEIN"/>
    <property type="match status" value="1"/>
</dbReference>
<gene>
    <name evidence="1" type="ORF">DQ356_04140</name>
</gene>
<dbReference type="InterPro" id="IPR005358">
    <property type="entry name" value="Puta_zinc/iron-chelating_dom"/>
</dbReference>
<evidence type="ECO:0000313" key="2">
    <source>
        <dbReference type="Proteomes" id="UP000252172"/>
    </source>
</evidence>
<reference evidence="1 2" key="1">
    <citation type="submission" date="2018-07" db="EMBL/GenBank/DDBJ databases">
        <title>Chryseobacterium lacus sp. nov., isolated from lake water.</title>
        <authorList>
            <person name="Li C.-M."/>
        </authorList>
    </citation>
    <scope>NUCLEOTIDE SEQUENCE [LARGE SCALE GENOMIC DNA]</scope>
    <source>
        <strain evidence="1 2">YLOS41</strain>
    </source>
</reference>
<accession>A0A368MZE7</accession>
<dbReference type="AlphaFoldDB" id="A0A368MZE7"/>
<dbReference type="EMBL" id="QPIE01000003">
    <property type="protein sequence ID" value="RCU43366.1"/>
    <property type="molecule type" value="Genomic_DNA"/>
</dbReference>
<sequence>MDLELHKIQALQKQKEHQKFLAQLKKKPPKNLDVTVQNIHDEVFKNINCLKCANCCKTTGPLFTEKDIERISKGLKMKAVDFENRFLRTDEDQDKVLNSLPCWFLNEDNTCSIYEIRPKACREFPHTNRKKIYQINHLTIQNTVICPAAFSFVEKMSLHLQHKK</sequence>
<dbReference type="OrthoDB" id="665764at2"/>
<dbReference type="PANTHER" id="PTHR35866">
    <property type="entry name" value="PUTATIVE-RELATED"/>
    <property type="match status" value="1"/>
</dbReference>
<keyword evidence="2" id="KW-1185">Reference proteome</keyword>
<comment type="caution">
    <text evidence="1">The sequence shown here is derived from an EMBL/GenBank/DDBJ whole genome shotgun (WGS) entry which is preliminary data.</text>
</comment>
<dbReference type="Proteomes" id="UP000252172">
    <property type="component" value="Unassembled WGS sequence"/>
</dbReference>
<dbReference type="RefSeq" id="WP_114303219.1">
    <property type="nucleotide sequence ID" value="NZ_QPIE01000003.1"/>
</dbReference>